<dbReference type="EMBL" id="BMPO01000002">
    <property type="protein sequence ID" value="GGJ83790.1"/>
    <property type="molecule type" value="Genomic_DNA"/>
</dbReference>
<dbReference type="Gene3D" id="3.40.190.170">
    <property type="entry name" value="Bacterial extracellular solute-binding protein, family 7"/>
    <property type="match status" value="1"/>
</dbReference>
<dbReference type="GO" id="GO:0030288">
    <property type="term" value="C:outer membrane-bounded periplasmic space"/>
    <property type="evidence" value="ECO:0007669"/>
    <property type="project" value="InterPro"/>
</dbReference>
<protein>
    <submittedName>
        <fullName evidence="5">C4-dicarboxylate-binding protein</fullName>
    </submittedName>
</protein>
<evidence type="ECO:0000313" key="5">
    <source>
        <dbReference type="EMBL" id="GGJ83790.1"/>
    </source>
</evidence>
<evidence type="ECO:0000313" key="6">
    <source>
        <dbReference type="Proteomes" id="UP000635983"/>
    </source>
</evidence>
<accession>A0A917PLF4</accession>
<evidence type="ECO:0000256" key="3">
    <source>
        <dbReference type="ARBA" id="ARBA00022729"/>
    </source>
</evidence>
<organism evidence="5 6">
    <name type="scientific">Pseudomonas matsuisoli</name>
    <dbReference type="NCBI Taxonomy" id="1515666"/>
    <lineage>
        <taxon>Bacteria</taxon>
        <taxon>Pseudomonadati</taxon>
        <taxon>Pseudomonadota</taxon>
        <taxon>Gammaproteobacteria</taxon>
        <taxon>Pseudomonadales</taxon>
        <taxon>Pseudomonadaceae</taxon>
        <taxon>Pseudomonas</taxon>
    </lineage>
</organism>
<dbReference type="PIRSF" id="PIRSF006470">
    <property type="entry name" value="DctB"/>
    <property type="match status" value="1"/>
</dbReference>
<dbReference type="InterPro" id="IPR004682">
    <property type="entry name" value="TRAP_DctP"/>
</dbReference>
<dbReference type="NCBIfam" id="TIGR00787">
    <property type="entry name" value="dctP"/>
    <property type="match status" value="1"/>
</dbReference>
<name>A0A917PLF4_9PSED</name>
<dbReference type="NCBIfam" id="NF037995">
    <property type="entry name" value="TRAP_S1"/>
    <property type="match status" value="1"/>
</dbReference>
<proteinExistence type="inferred from homology"/>
<dbReference type="InterPro" id="IPR038404">
    <property type="entry name" value="TRAP_DctP_sf"/>
</dbReference>
<evidence type="ECO:0000256" key="2">
    <source>
        <dbReference type="ARBA" id="ARBA00022448"/>
    </source>
</evidence>
<evidence type="ECO:0000256" key="1">
    <source>
        <dbReference type="ARBA" id="ARBA00009023"/>
    </source>
</evidence>
<keyword evidence="6" id="KW-1185">Reference proteome</keyword>
<comment type="similarity">
    <text evidence="1">Belongs to the bacterial solute-binding protein 7 family.</text>
</comment>
<reference evidence="5" key="2">
    <citation type="submission" date="2020-09" db="EMBL/GenBank/DDBJ databases">
        <authorList>
            <person name="Sun Q."/>
            <person name="Ohkuma M."/>
        </authorList>
    </citation>
    <scope>NUCLEOTIDE SEQUENCE</scope>
    <source>
        <strain evidence="5">JCM 30078</strain>
    </source>
</reference>
<keyword evidence="3 4" id="KW-0732">Signal</keyword>
<feature type="signal peptide" evidence="4">
    <location>
        <begin position="1"/>
        <end position="23"/>
    </location>
</feature>
<feature type="chain" id="PRO_5037871464" evidence="4">
    <location>
        <begin position="24"/>
        <end position="329"/>
    </location>
</feature>
<dbReference type="AlphaFoldDB" id="A0A917PLF4"/>
<gene>
    <name evidence="5" type="ORF">GCM10009304_07230</name>
</gene>
<dbReference type="GO" id="GO:0015740">
    <property type="term" value="P:C4-dicarboxylate transport"/>
    <property type="evidence" value="ECO:0007669"/>
    <property type="project" value="TreeGrafter"/>
</dbReference>
<dbReference type="InterPro" id="IPR018389">
    <property type="entry name" value="DctP_fam"/>
</dbReference>
<dbReference type="Pfam" id="PF03480">
    <property type="entry name" value="DctP"/>
    <property type="match status" value="1"/>
</dbReference>
<dbReference type="Proteomes" id="UP000635983">
    <property type="component" value="Unassembled WGS sequence"/>
</dbReference>
<dbReference type="PANTHER" id="PTHR33376">
    <property type="match status" value="1"/>
</dbReference>
<comment type="caution">
    <text evidence="5">The sequence shown here is derived from an EMBL/GenBank/DDBJ whole genome shotgun (WGS) entry which is preliminary data.</text>
</comment>
<dbReference type="PANTHER" id="PTHR33376:SF7">
    <property type="entry name" value="C4-DICARBOXYLATE-BINDING PROTEIN DCTB"/>
    <property type="match status" value="1"/>
</dbReference>
<sequence>MFRQMFKPLIAISLALVSFAALAEPVVIKFSHVVAEDTPKGRGALLFQKRVAERLGDKVRVEVYPNSSLYGDDEELEALIRGDVQMLAPSLSKFDRYTRELQVFDLPFLFDDLAAVQRFQSRDSGVRLLGALSNQGITGLAFWNNGMKQLSANKSLKLPADAKGLTFRIQASDMLVEQFEMVGATGVKMPFSESFRALQSGQVQGTENTWSNYYSQKLNTVQPHISETNHGVLSYMLLIDTKFWNGLPFKVRSELQSIADEVTASVNRDAEAINAKNREMIVASGSSTVVTLDAQQIKAWREAMQPLLKRHESDIGASVIRAAQTVNRR</sequence>
<dbReference type="RefSeq" id="WP_229779175.1">
    <property type="nucleotide sequence ID" value="NZ_BMPO01000002.1"/>
</dbReference>
<dbReference type="GO" id="GO:0055085">
    <property type="term" value="P:transmembrane transport"/>
    <property type="evidence" value="ECO:0007669"/>
    <property type="project" value="InterPro"/>
</dbReference>
<keyword evidence="2" id="KW-0813">Transport</keyword>
<reference evidence="5" key="1">
    <citation type="journal article" date="2014" name="Int. J. Syst. Evol. Microbiol.">
        <title>Complete genome sequence of Corynebacterium casei LMG S-19264T (=DSM 44701T), isolated from a smear-ripened cheese.</title>
        <authorList>
            <consortium name="US DOE Joint Genome Institute (JGI-PGF)"/>
            <person name="Walter F."/>
            <person name="Albersmeier A."/>
            <person name="Kalinowski J."/>
            <person name="Ruckert C."/>
        </authorList>
    </citation>
    <scope>NUCLEOTIDE SEQUENCE</scope>
    <source>
        <strain evidence="5">JCM 30078</strain>
    </source>
</reference>
<evidence type="ECO:0000256" key="4">
    <source>
        <dbReference type="SAM" id="SignalP"/>
    </source>
</evidence>